<dbReference type="STRING" id="7234.B4GA43"/>
<dbReference type="AlphaFoldDB" id="B4GA43"/>
<proteinExistence type="predicted"/>
<feature type="compositionally biased region" description="Low complexity" evidence="1">
    <location>
        <begin position="1"/>
        <end position="12"/>
    </location>
</feature>
<dbReference type="Proteomes" id="UP000008744">
    <property type="component" value="Unassembled WGS sequence"/>
</dbReference>
<dbReference type="OMA" id="RKPKGSC"/>
<organism evidence="3">
    <name type="scientific">Drosophila persimilis</name>
    <name type="common">Fruit fly</name>
    <dbReference type="NCBI Taxonomy" id="7234"/>
    <lineage>
        <taxon>Eukaryota</taxon>
        <taxon>Metazoa</taxon>
        <taxon>Ecdysozoa</taxon>
        <taxon>Arthropoda</taxon>
        <taxon>Hexapoda</taxon>
        <taxon>Insecta</taxon>
        <taxon>Pterygota</taxon>
        <taxon>Neoptera</taxon>
        <taxon>Endopterygota</taxon>
        <taxon>Diptera</taxon>
        <taxon>Brachycera</taxon>
        <taxon>Muscomorpha</taxon>
        <taxon>Ephydroidea</taxon>
        <taxon>Drosophilidae</taxon>
        <taxon>Drosophila</taxon>
        <taxon>Sophophora</taxon>
    </lineage>
</organism>
<sequence>MSETENSSMSSESEARDSALPASNGMRSAAAIRNYMGGCKQRFGPAHKRKAVLNLAAQRLRRMSPEHVARSREPTSMFLPIEALSDCDLEPSYDGGCGVKPKRRISSKRKPKGSCGNSHSKRPKSSSVKRRRRMSAPSKKSKRDAKHGCGKKPKKARKPKRPVPIYPSRDNEESLESIVQQEHAFDFHSDPEAAHAVLLRTHCPITIIPSEPCLQERVNMPIHCRLEAVVRHTATLC</sequence>
<dbReference type="EMBL" id="CH479181">
    <property type="protein sequence ID" value="EDW31795.1"/>
    <property type="molecule type" value="Genomic_DNA"/>
</dbReference>
<feature type="region of interest" description="Disordered" evidence="1">
    <location>
        <begin position="1"/>
        <end position="25"/>
    </location>
</feature>
<dbReference type="SUPFAM" id="SSF53590">
    <property type="entry name" value="Nucleoside hydrolase"/>
    <property type="match status" value="1"/>
</dbReference>
<feature type="compositionally biased region" description="Basic residues" evidence="1">
    <location>
        <begin position="119"/>
        <end position="161"/>
    </location>
</feature>
<dbReference type="GO" id="GO:0016799">
    <property type="term" value="F:hydrolase activity, hydrolyzing N-glycosyl compounds"/>
    <property type="evidence" value="ECO:0007669"/>
    <property type="project" value="InterPro"/>
</dbReference>
<feature type="compositionally biased region" description="Basic residues" evidence="1">
    <location>
        <begin position="100"/>
        <end position="112"/>
    </location>
</feature>
<keyword evidence="3" id="KW-1185">Reference proteome</keyword>
<evidence type="ECO:0000256" key="1">
    <source>
        <dbReference type="SAM" id="MobiDB-lite"/>
    </source>
</evidence>
<name>B4GA43_DROPE</name>
<accession>B4GA43</accession>
<protein>
    <submittedName>
        <fullName evidence="2">GL11309</fullName>
    </submittedName>
</protein>
<dbReference type="InterPro" id="IPR036452">
    <property type="entry name" value="Ribo_hydro-like"/>
</dbReference>
<reference evidence="2 3" key="1">
    <citation type="journal article" date="2007" name="Nature">
        <title>Evolution of genes and genomes on the Drosophila phylogeny.</title>
        <authorList>
            <consortium name="Drosophila 12 Genomes Consortium"/>
            <person name="Clark A.G."/>
            <person name="Eisen M.B."/>
            <person name="Smith D.R."/>
            <person name="Bergman C.M."/>
            <person name="Oliver B."/>
            <person name="Markow T.A."/>
            <person name="Kaufman T.C."/>
            <person name="Kellis M."/>
            <person name="Gelbart W."/>
            <person name="Iyer V.N."/>
            <person name="Pollard D.A."/>
            <person name="Sackton T.B."/>
            <person name="Larracuente A.M."/>
            <person name="Singh N.D."/>
            <person name="Abad J.P."/>
            <person name="Abt D.N."/>
            <person name="Adryan B."/>
            <person name="Aguade M."/>
            <person name="Akashi H."/>
            <person name="Anderson W.W."/>
            <person name="Aquadro C.F."/>
            <person name="Ardell D.H."/>
            <person name="Arguello R."/>
            <person name="Artieri C.G."/>
            <person name="Barbash D.A."/>
            <person name="Barker D."/>
            <person name="Barsanti P."/>
            <person name="Batterham P."/>
            <person name="Batzoglou S."/>
            <person name="Begun D."/>
            <person name="Bhutkar A."/>
            <person name="Blanco E."/>
            <person name="Bosak S.A."/>
            <person name="Bradley R.K."/>
            <person name="Brand A.D."/>
            <person name="Brent M.R."/>
            <person name="Brooks A.N."/>
            <person name="Brown R.H."/>
            <person name="Butlin R.K."/>
            <person name="Caggese C."/>
            <person name="Calvi B.R."/>
            <person name="Bernardo de Carvalho A."/>
            <person name="Caspi A."/>
            <person name="Castrezana S."/>
            <person name="Celniker S.E."/>
            <person name="Chang J.L."/>
            <person name="Chapple C."/>
            <person name="Chatterji S."/>
            <person name="Chinwalla A."/>
            <person name="Civetta A."/>
            <person name="Clifton S.W."/>
            <person name="Comeron J.M."/>
            <person name="Costello J.C."/>
            <person name="Coyne J.A."/>
            <person name="Daub J."/>
            <person name="David R.G."/>
            <person name="Delcher A.L."/>
            <person name="Delehaunty K."/>
            <person name="Do C.B."/>
            <person name="Ebling H."/>
            <person name="Edwards K."/>
            <person name="Eickbush T."/>
            <person name="Evans J.D."/>
            <person name="Filipski A."/>
            <person name="Findeiss S."/>
            <person name="Freyhult E."/>
            <person name="Fulton L."/>
            <person name="Fulton R."/>
            <person name="Garcia A.C."/>
            <person name="Gardiner A."/>
            <person name="Garfield D.A."/>
            <person name="Garvin B.E."/>
            <person name="Gibson G."/>
            <person name="Gilbert D."/>
            <person name="Gnerre S."/>
            <person name="Godfrey J."/>
            <person name="Good R."/>
            <person name="Gotea V."/>
            <person name="Gravely B."/>
            <person name="Greenberg A.J."/>
            <person name="Griffiths-Jones S."/>
            <person name="Gross S."/>
            <person name="Guigo R."/>
            <person name="Gustafson E.A."/>
            <person name="Haerty W."/>
            <person name="Hahn M.W."/>
            <person name="Halligan D.L."/>
            <person name="Halpern A.L."/>
            <person name="Halter G.M."/>
            <person name="Han M.V."/>
            <person name="Heger A."/>
            <person name="Hillier L."/>
            <person name="Hinrichs A.S."/>
            <person name="Holmes I."/>
            <person name="Hoskins R.A."/>
            <person name="Hubisz M.J."/>
            <person name="Hultmark D."/>
            <person name="Huntley M.A."/>
            <person name="Jaffe D.B."/>
            <person name="Jagadeeshan S."/>
            <person name="Jeck W.R."/>
            <person name="Johnson J."/>
            <person name="Jones C.D."/>
            <person name="Jordan W.C."/>
            <person name="Karpen G.H."/>
            <person name="Kataoka E."/>
            <person name="Keightley P.D."/>
            <person name="Kheradpour P."/>
            <person name="Kirkness E.F."/>
            <person name="Koerich L.B."/>
            <person name="Kristiansen K."/>
            <person name="Kudrna D."/>
            <person name="Kulathinal R.J."/>
            <person name="Kumar S."/>
            <person name="Kwok R."/>
            <person name="Lander E."/>
            <person name="Langley C.H."/>
            <person name="Lapoint R."/>
            <person name="Lazzaro B.P."/>
            <person name="Lee S.J."/>
            <person name="Levesque L."/>
            <person name="Li R."/>
            <person name="Lin C.F."/>
            <person name="Lin M.F."/>
            <person name="Lindblad-Toh K."/>
            <person name="Llopart A."/>
            <person name="Long M."/>
            <person name="Low L."/>
            <person name="Lozovsky E."/>
            <person name="Lu J."/>
            <person name="Luo M."/>
            <person name="Machado C.A."/>
            <person name="Makalowski W."/>
            <person name="Marzo M."/>
            <person name="Matsuda M."/>
            <person name="Matzkin L."/>
            <person name="McAllister B."/>
            <person name="McBride C.S."/>
            <person name="McKernan B."/>
            <person name="McKernan K."/>
            <person name="Mendez-Lago M."/>
            <person name="Minx P."/>
            <person name="Mollenhauer M.U."/>
            <person name="Montooth K."/>
            <person name="Mount S.M."/>
            <person name="Mu X."/>
            <person name="Myers E."/>
            <person name="Negre B."/>
            <person name="Newfeld S."/>
            <person name="Nielsen R."/>
            <person name="Noor M.A."/>
            <person name="O'Grady P."/>
            <person name="Pachter L."/>
            <person name="Papaceit M."/>
            <person name="Parisi M.J."/>
            <person name="Parisi M."/>
            <person name="Parts L."/>
            <person name="Pedersen J.S."/>
            <person name="Pesole G."/>
            <person name="Phillippy A.M."/>
            <person name="Ponting C.P."/>
            <person name="Pop M."/>
            <person name="Porcelli D."/>
            <person name="Powell J.R."/>
            <person name="Prohaska S."/>
            <person name="Pruitt K."/>
            <person name="Puig M."/>
            <person name="Quesneville H."/>
            <person name="Ram K.R."/>
            <person name="Rand D."/>
            <person name="Rasmussen M.D."/>
            <person name="Reed L.K."/>
            <person name="Reenan R."/>
            <person name="Reily A."/>
            <person name="Remington K.A."/>
            <person name="Rieger T.T."/>
            <person name="Ritchie M.G."/>
            <person name="Robin C."/>
            <person name="Rogers Y.H."/>
            <person name="Rohde C."/>
            <person name="Rozas J."/>
            <person name="Rubenfield M.J."/>
            <person name="Ruiz A."/>
            <person name="Russo S."/>
            <person name="Salzberg S.L."/>
            <person name="Sanchez-Gracia A."/>
            <person name="Saranga D.J."/>
            <person name="Sato H."/>
            <person name="Schaeffer S.W."/>
            <person name="Schatz M.C."/>
            <person name="Schlenke T."/>
            <person name="Schwartz R."/>
            <person name="Segarra C."/>
            <person name="Singh R.S."/>
            <person name="Sirot L."/>
            <person name="Sirota M."/>
            <person name="Sisneros N.B."/>
            <person name="Smith C.D."/>
            <person name="Smith T.F."/>
            <person name="Spieth J."/>
            <person name="Stage D.E."/>
            <person name="Stark A."/>
            <person name="Stephan W."/>
            <person name="Strausberg R.L."/>
            <person name="Strempel S."/>
            <person name="Sturgill D."/>
            <person name="Sutton G."/>
            <person name="Sutton G.G."/>
            <person name="Tao W."/>
            <person name="Teichmann S."/>
            <person name="Tobari Y.N."/>
            <person name="Tomimura Y."/>
            <person name="Tsolas J.M."/>
            <person name="Valente V.L."/>
            <person name="Venter E."/>
            <person name="Venter J.C."/>
            <person name="Vicario S."/>
            <person name="Vieira F.G."/>
            <person name="Vilella A.J."/>
            <person name="Villasante A."/>
            <person name="Walenz B."/>
            <person name="Wang J."/>
            <person name="Wasserman M."/>
            <person name="Watts T."/>
            <person name="Wilson D."/>
            <person name="Wilson R.K."/>
            <person name="Wing R.A."/>
            <person name="Wolfner M.F."/>
            <person name="Wong A."/>
            <person name="Wong G.K."/>
            <person name="Wu C.I."/>
            <person name="Wu G."/>
            <person name="Yamamoto D."/>
            <person name="Yang H.P."/>
            <person name="Yang S.P."/>
            <person name="Yorke J.A."/>
            <person name="Yoshida K."/>
            <person name="Zdobnov E."/>
            <person name="Zhang P."/>
            <person name="Zhang Y."/>
            <person name="Zimin A.V."/>
            <person name="Baldwin J."/>
            <person name="Abdouelleil A."/>
            <person name="Abdulkadir J."/>
            <person name="Abebe A."/>
            <person name="Abera B."/>
            <person name="Abreu J."/>
            <person name="Acer S.C."/>
            <person name="Aftuck L."/>
            <person name="Alexander A."/>
            <person name="An P."/>
            <person name="Anderson E."/>
            <person name="Anderson S."/>
            <person name="Arachi H."/>
            <person name="Azer M."/>
            <person name="Bachantsang P."/>
            <person name="Barry A."/>
            <person name="Bayul T."/>
            <person name="Berlin A."/>
            <person name="Bessette D."/>
            <person name="Bloom T."/>
            <person name="Blye J."/>
            <person name="Boguslavskiy L."/>
            <person name="Bonnet C."/>
            <person name="Boukhgalter B."/>
            <person name="Bourzgui I."/>
            <person name="Brown A."/>
            <person name="Cahill P."/>
            <person name="Channer S."/>
            <person name="Cheshatsang Y."/>
            <person name="Chuda L."/>
            <person name="Citroen M."/>
            <person name="Collymore A."/>
            <person name="Cooke P."/>
            <person name="Costello M."/>
            <person name="D'Aco K."/>
            <person name="Daza R."/>
            <person name="De Haan G."/>
            <person name="DeGray S."/>
            <person name="DeMaso C."/>
            <person name="Dhargay N."/>
            <person name="Dooley K."/>
            <person name="Dooley E."/>
            <person name="Doricent M."/>
            <person name="Dorje P."/>
            <person name="Dorjee K."/>
            <person name="Dupes A."/>
            <person name="Elong R."/>
            <person name="Falk J."/>
            <person name="Farina A."/>
            <person name="Faro S."/>
            <person name="Ferguson D."/>
            <person name="Fisher S."/>
            <person name="Foley C.D."/>
            <person name="Franke A."/>
            <person name="Friedrich D."/>
            <person name="Gadbois L."/>
            <person name="Gearin G."/>
            <person name="Gearin C.R."/>
            <person name="Giannoukos G."/>
            <person name="Goode T."/>
            <person name="Graham J."/>
            <person name="Grandbois E."/>
            <person name="Grewal S."/>
            <person name="Gyaltsen K."/>
            <person name="Hafez N."/>
            <person name="Hagos B."/>
            <person name="Hall J."/>
            <person name="Henson C."/>
            <person name="Hollinger A."/>
            <person name="Honan T."/>
            <person name="Huard M.D."/>
            <person name="Hughes L."/>
            <person name="Hurhula B."/>
            <person name="Husby M.E."/>
            <person name="Kamat A."/>
            <person name="Kanga B."/>
            <person name="Kashin S."/>
            <person name="Khazanovich D."/>
            <person name="Kisner P."/>
            <person name="Lance K."/>
            <person name="Lara M."/>
            <person name="Lee W."/>
            <person name="Lennon N."/>
            <person name="Letendre F."/>
            <person name="LeVine R."/>
            <person name="Lipovsky A."/>
            <person name="Liu X."/>
            <person name="Liu J."/>
            <person name="Liu S."/>
            <person name="Lokyitsang T."/>
            <person name="Lokyitsang Y."/>
            <person name="Lubonja R."/>
            <person name="Lui A."/>
            <person name="MacDonald P."/>
            <person name="Magnisalis V."/>
            <person name="Maru K."/>
            <person name="Matthews C."/>
            <person name="McCusker W."/>
            <person name="McDonough S."/>
            <person name="Mehta T."/>
            <person name="Meldrim J."/>
            <person name="Meneus L."/>
            <person name="Mihai O."/>
            <person name="Mihalev A."/>
            <person name="Mihova T."/>
            <person name="Mittelman R."/>
            <person name="Mlenga V."/>
            <person name="Montmayeur A."/>
            <person name="Mulrain L."/>
            <person name="Navidi A."/>
            <person name="Naylor J."/>
            <person name="Negash T."/>
            <person name="Nguyen T."/>
            <person name="Nguyen N."/>
            <person name="Nicol R."/>
            <person name="Norbu C."/>
            <person name="Norbu N."/>
            <person name="Novod N."/>
            <person name="O'Neill B."/>
            <person name="Osman S."/>
            <person name="Markiewicz E."/>
            <person name="Oyono O.L."/>
            <person name="Patti C."/>
            <person name="Phunkhang P."/>
            <person name="Pierre F."/>
            <person name="Priest M."/>
            <person name="Raghuraman S."/>
            <person name="Rege F."/>
            <person name="Reyes R."/>
            <person name="Rise C."/>
            <person name="Rogov P."/>
            <person name="Ross K."/>
            <person name="Ryan E."/>
            <person name="Settipalli S."/>
            <person name="Shea T."/>
            <person name="Sherpa N."/>
            <person name="Shi L."/>
            <person name="Shih D."/>
            <person name="Sparrow T."/>
            <person name="Spaulding J."/>
            <person name="Stalker J."/>
            <person name="Stange-Thomann N."/>
            <person name="Stavropoulos S."/>
            <person name="Stone C."/>
            <person name="Strader C."/>
            <person name="Tesfaye S."/>
            <person name="Thomson T."/>
            <person name="Thoulutsang Y."/>
            <person name="Thoulutsang D."/>
            <person name="Topham K."/>
            <person name="Topping I."/>
            <person name="Tsamla T."/>
            <person name="Vassiliev H."/>
            <person name="Vo A."/>
            <person name="Wangchuk T."/>
            <person name="Wangdi T."/>
            <person name="Weiand M."/>
            <person name="Wilkinson J."/>
            <person name="Wilson A."/>
            <person name="Yadav S."/>
            <person name="Young G."/>
            <person name="Yu Q."/>
            <person name="Zembek L."/>
            <person name="Zhong D."/>
            <person name="Zimmer A."/>
            <person name="Zwirko Z."/>
            <person name="Jaffe D.B."/>
            <person name="Alvarez P."/>
            <person name="Brockman W."/>
            <person name="Butler J."/>
            <person name="Chin C."/>
            <person name="Gnerre S."/>
            <person name="Grabherr M."/>
            <person name="Kleber M."/>
            <person name="Mauceli E."/>
            <person name="MacCallum I."/>
        </authorList>
    </citation>
    <scope>NUCLEOTIDE SEQUENCE [LARGE SCALE GENOMIC DNA]</scope>
    <source>
        <strain evidence="3">MSH-3 / Tucson 14011-0111.49</strain>
    </source>
</reference>
<evidence type="ECO:0000313" key="3">
    <source>
        <dbReference type="Proteomes" id="UP000008744"/>
    </source>
</evidence>
<evidence type="ECO:0000313" key="2">
    <source>
        <dbReference type="EMBL" id="EDW31795.1"/>
    </source>
</evidence>
<dbReference type="eggNOG" id="KOG2938">
    <property type="taxonomic scope" value="Eukaryota"/>
</dbReference>
<feature type="region of interest" description="Disordered" evidence="1">
    <location>
        <begin position="92"/>
        <end position="174"/>
    </location>
</feature>
<gene>
    <name evidence="2" type="primary">Dper\GL11309</name>
    <name evidence="2" type="ORF">Dper_GL11309</name>
</gene>
<dbReference type="HOGENOM" id="CLU_082230_0_0_1"/>